<proteinExistence type="predicted"/>
<accession>A0A653BRU5</accession>
<gene>
    <name evidence="1" type="ORF">CALMAC_LOCUS3249</name>
</gene>
<protein>
    <submittedName>
        <fullName evidence="1">Uncharacterized protein</fullName>
    </submittedName>
</protein>
<sequence length="236" mass="26040">MIRDKKKKHWEELCDTINDDVWVNGYRIAMKSFRLVEPSSRELQLNFALCALLPLLIRGGVSSELLRPTVSRSEARKICVELCSAALGGRSCGEDCVDLTPFDLPVAGAEDTASTDKVAFGGNETRTRDEACEMLCANGLGKPLCKCPTSSQESEQHRPDFIQICSFYCLHYNYQLNGCQSCEAYAAVSEFSKQSLVLETDPQVNWPAWCARKCHQGDGGAACNCDLLPMGLVIKN</sequence>
<dbReference type="OrthoDB" id="8173223at2759"/>
<dbReference type="Proteomes" id="UP000410492">
    <property type="component" value="Unassembled WGS sequence"/>
</dbReference>
<evidence type="ECO:0000313" key="2">
    <source>
        <dbReference type="Proteomes" id="UP000410492"/>
    </source>
</evidence>
<organism evidence="1 2">
    <name type="scientific">Callosobruchus maculatus</name>
    <name type="common">Southern cowpea weevil</name>
    <name type="synonym">Pulse bruchid</name>
    <dbReference type="NCBI Taxonomy" id="64391"/>
    <lineage>
        <taxon>Eukaryota</taxon>
        <taxon>Metazoa</taxon>
        <taxon>Ecdysozoa</taxon>
        <taxon>Arthropoda</taxon>
        <taxon>Hexapoda</taxon>
        <taxon>Insecta</taxon>
        <taxon>Pterygota</taxon>
        <taxon>Neoptera</taxon>
        <taxon>Endopterygota</taxon>
        <taxon>Coleoptera</taxon>
        <taxon>Polyphaga</taxon>
        <taxon>Cucujiformia</taxon>
        <taxon>Chrysomeloidea</taxon>
        <taxon>Chrysomelidae</taxon>
        <taxon>Bruchinae</taxon>
        <taxon>Bruchini</taxon>
        <taxon>Callosobruchus</taxon>
    </lineage>
</organism>
<keyword evidence="2" id="KW-1185">Reference proteome</keyword>
<reference evidence="1 2" key="1">
    <citation type="submission" date="2019-01" db="EMBL/GenBank/DDBJ databases">
        <authorList>
            <person name="Sayadi A."/>
        </authorList>
    </citation>
    <scope>NUCLEOTIDE SEQUENCE [LARGE SCALE GENOMIC DNA]</scope>
</reference>
<dbReference type="AlphaFoldDB" id="A0A653BRU5"/>
<name>A0A653BRU5_CALMS</name>
<evidence type="ECO:0000313" key="1">
    <source>
        <dbReference type="EMBL" id="VEN38312.1"/>
    </source>
</evidence>
<dbReference type="EMBL" id="CAACVG010004338">
    <property type="protein sequence ID" value="VEN38312.1"/>
    <property type="molecule type" value="Genomic_DNA"/>
</dbReference>